<evidence type="ECO:0000313" key="2">
    <source>
        <dbReference type="EMBL" id="GMI05136.1"/>
    </source>
</evidence>
<keyword evidence="3" id="KW-1185">Reference proteome</keyword>
<evidence type="ECO:0000256" key="1">
    <source>
        <dbReference type="SAM" id="MobiDB-lite"/>
    </source>
</evidence>
<evidence type="ECO:0000313" key="3">
    <source>
        <dbReference type="Proteomes" id="UP001165082"/>
    </source>
</evidence>
<sequence>MDGRPMSSSLTKKTFFGDAPVNQSNSLPPLLKSFAADSVLPSDHLTALLEDVNSRIKSSTYNLPEYDLDLQLEQERKASEAETLHKLLVLTRKAPRENIGMSLLLAKGRPMSPPKSKTRGPREGFDVSALFSTSHKKSKASIKKVIRKARHLQLIKQQYYKPTRRAPPIIAPVFSATSIISNCYQTAQEVEYLKNFAWDKHLYQSTSMWAEKTVAEARELTAPPTCMSHNIFISVLTRLLLGTEKSINSMAGENFGFSIDNILRSVFILGSGVKATNLSTLSLLGRRETEEFHPPEGLNGDRSVLAIISKCPTWYHAVQYWQQRLDKELKLQPYLQKLREKMDREKQIENGVLNRTCTAWTLPYMSLVVDNWRSLSSLDHNLHLLGKYLLKCTELKPSMIFQAWKKWATDERLNRADEDKEKVIKAWDLLKKELAETLARVSKKSVALSKMTLEKKKVQKKLDDALAILNSPPRQPPTLAKTIKSFSQSLSGMRAFLDPHIEEVTEDTLRTDASSLRLGGIYKWKADLGDMMFIPNPDLRAEYVDPPPTSAAEEKIEEQLDSWKPGMLKGAEEHSEAFAPSRSKSGKVILDWIVGTLKSQWTRLGMSCDEEKLRRLVDGDGIGLEGEESVALLRDVFLEVAKGHPKMSDKDFLQFLDSYGDIDDNSSVESMEDDVYVKFHDDNPHVHECNAIIDAATKVASASGSEGRFRYITQEDFTMLKEPESKKKRMIRLAHLNQAKKRESDSGIVVNTFSSYMGRRVPIVESQVQRRFAFFADLFFASFDKLQSIPGLASWFRKAGSTVGSAWSALSLIHTDLARLGPLHYEHGELKEMAARIGELWKGLDSTTGGMMRAHRECLADRRRYRSFCPNAVRLVWQSLCTTVLSRKVRVEADIDDGTYTRLAKARLAAEYKRIGILSNVIMEEDIEAMREILKGRIRDMKQMFQFYAAAEQGGDASTMDSVEFKKFVRDTKLQKDRKVLPSVRVDLVFQQCCIDHEKIGKARIAEGTDDIDGNKFVESIARLASYKYDDMEEPLGPRLKKILIDDVLPNACSIDVDVFRDRCGGDRVKDVFDLHSHNLRVIFLSYAADDTSNDDAIASADTMNVGELVGFGREFGLIGGPPLLSERAMRVLFAYVQQEDPDAADDGGNAVEDDDSEMVISEFREALAAVGAQLYPDPYNVFDMKLSKFLRKEIVGLALKMLRFKKLGAPPKGLKPLKGETEKNLDGGGSSRGLGGSRPGSPEN</sequence>
<feature type="compositionally biased region" description="Gly residues" evidence="1">
    <location>
        <begin position="1227"/>
        <end position="1239"/>
    </location>
</feature>
<protein>
    <submittedName>
        <fullName evidence="2">Uncharacterized protein</fullName>
    </submittedName>
</protein>
<accession>A0A9W7CFF5</accession>
<dbReference type="OrthoDB" id="191421at2759"/>
<comment type="caution">
    <text evidence="2">The sequence shown here is derived from an EMBL/GenBank/DDBJ whole genome shotgun (WGS) entry which is preliminary data.</text>
</comment>
<dbReference type="Proteomes" id="UP001165082">
    <property type="component" value="Unassembled WGS sequence"/>
</dbReference>
<organism evidence="2 3">
    <name type="scientific">Triparma retinervis</name>
    <dbReference type="NCBI Taxonomy" id="2557542"/>
    <lineage>
        <taxon>Eukaryota</taxon>
        <taxon>Sar</taxon>
        <taxon>Stramenopiles</taxon>
        <taxon>Ochrophyta</taxon>
        <taxon>Bolidophyceae</taxon>
        <taxon>Parmales</taxon>
        <taxon>Triparmaceae</taxon>
        <taxon>Triparma</taxon>
    </lineage>
</organism>
<dbReference type="EMBL" id="BRXZ01000102">
    <property type="protein sequence ID" value="GMI05136.1"/>
    <property type="molecule type" value="Genomic_DNA"/>
</dbReference>
<name>A0A9W7CFF5_9STRA</name>
<dbReference type="Gene3D" id="1.10.238.10">
    <property type="entry name" value="EF-hand"/>
    <property type="match status" value="1"/>
</dbReference>
<reference evidence="2" key="1">
    <citation type="submission" date="2022-07" db="EMBL/GenBank/DDBJ databases">
        <title>Genome analysis of Parmales, a sister group of diatoms, reveals the evolutionary specialization of diatoms from phago-mixotrophs to photoautotrophs.</title>
        <authorList>
            <person name="Ban H."/>
            <person name="Sato S."/>
            <person name="Yoshikawa S."/>
            <person name="Kazumasa Y."/>
            <person name="Nakamura Y."/>
            <person name="Ichinomiya M."/>
            <person name="Saitoh K."/>
            <person name="Sato N."/>
            <person name="Blanc-Mathieu R."/>
            <person name="Endo H."/>
            <person name="Kuwata A."/>
            <person name="Ogata H."/>
        </authorList>
    </citation>
    <scope>NUCLEOTIDE SEQUENCE</scope>
</reference>
<gene>
    <name evidence="2" type="ORF">TrRE_jg2672</name>
</gene>
<proteinExistence type="predicted"/>
<dbReference type="AlphaFoldDB" id="A0A9W7CFF5"/>
<feature type="region of interest" description="Disordered" evidence="1">
    <location>
        <begin position="1209"/>
        <end position="1245"/>
    </location>
</feature>